<feature type="chain" id="PRO_5002474102" evidence="4">
    <location>
        <begin position="24"/>
        <end position="338"/>
    </location>
</feature>
<evidence type="ECO:0000256" key="3">
    <source>
        <dbReference type="PIRSR" id="PIRSR002825-1"/>
    </source>
</evidence>
<comment type="similarity">
    <text evidence="1">Belongs to the bacterial solute-binding protein 1 family.</text>
</comment>
<feature type="binding site" evidence="3">
    <location>
        <position position="220"/>
    </location>
    <ligand>
        <name>Fe cation</name>
        <dbReference type="ChEBI" id="CHEBI:24875"/>
    </ligand>
</feature>
<evidence type="ECO:0000313" key="6">
    <source>
        <dbReference type="Proteomes" id="UP000033664"/>
    </source>
</evidence>
<dbReference type="OrthoDB" id="9769567at2"/>
<comment type="caution">
    <text evidence="5">The sequence shown here is derived from an EMBL/GenBank/DDBJ whole genome shotgun (WGS) entry which is preliminary data.</text>
</comment>
<feature type="signal peptide" evidence="4">
    <location>
        <begin position="1"/>
        <end position="23"/>
    </location>
</feature>
<protein>
    <submittedName>
        <fullName evidence="5">Iron ABC transporter substrate-binding protein</fullName>
    </submittedName>
</protein>
<feature type="binding site" evidence="3">
    <location>
        <position position="221"/>
    </location>
    <ligand>
        <name>Fe cation</name>
        <dbReference type="ChEBI" id="CHEBI:24875"/>
    </ligand>
</feature>
<dbReference type="Proteomes" id="UP000033664">
    <property type="component" value="Unassembled WGS sequence"/>
</dbReference>
<evidence type="ECO:0000256" key="4">
    <source>
        <dbReference type="SAM" id="SignalP"/>
    </source>
</evidence>
<evidence type="ECO:0000256" key="2">
    <source>
        <dbReference type="ARBA" id="ARBA00022729"/>
    </source>
</evidence>
<dbReference type="eggNOG" id="COG1840">
    <property type="taxonomic scope" value="Bacteria"/>
</dbReference>
<evidence type="ECO:0000313" key="5">
    <source>
        <dbReference type="EMBL" id="KJY98612.1"/>
    </source>
</evidence>
<dbReference type="InterPro" id="IPR026045">
    <property type="entry name" value="Ferric-bd"/>
</dbReference>
<proteinExistence type="inferred from homology"/>
<dbReference type="GO" id="GO:0046872">
    <property type="term" value="F:metal ion binding"/>
    <property type="evidence" value="ECO:0007669"/>
    <property type="project" value="UniProtKB-KW"/>
</dbReference>
<reference evidence="5 6" key="1">
    <citation type="journal article" date="2015" name="BMC Genomics">
        <title>Genome mining reveals unlocked bioactive potential of marine Gram-negative bacteria.</title>
        <authorList>
            <person name="Machado H."/>
            <person name="Sonnenschein E.C."/>
            <person name="Melchiorsen J."/>
            <person name="Gram L."/>
        </authorList>
    </citation>
    <scope>NUCLEOTIDE SEQUENCE [LARGE SCALE GENOMIC DNA]</scope>
    <source>
        <strain evidence="5 6">S3137</strain>
    </source>
</reference>
<dbReference type="GeneID" id="58229383"/>
<organism evidence="5 6">
    <name type="scientific">Pseudoalteromonas ruthenica</name>
    <dbReference type="NCBI Taxonomy" id="151081"/>
    <lineage>
        <taxon>Bacteria</taxon>
        <taxon>Pseudomonadati</taxon>
        <taxon>Pseudomonadota</taxon>
        <taxon>Gammaproteobacteria</taxon>
        <taxon>Alteromonadales</taxon>
        <taxon>Pseudoalteromonadaceae</taxon>
        <taxon>Pseudoalteromonas</taxon>
    </lineage>
</organism>
<dbReference type="PANTHER" id="PTHR30006:SF15">
    <property type="entry name" value="IRON-UTILIZATION PERIPLASMIC PROTEIN"/>
    <property type="match status" value="1"/>
</dbReference>
<dbReference type="SUPFAM" id="SSF53850">
    <property type="entry name" value="Periplasmic binding protein-like II"/>
    <property type="match status" value="1"/>
</dbReference>
<dbReference type="CDD" id="cd13542">
    <property type="entry name" value="PBP2_FutA1_ilke"/>
    <property type="match status" value="1"/>
</dbReference>
<keyword evidence="2 4" id="KW-0732">Signal</keyword>
<dbReference type="PATRIC" id="fig|151081.8.peg.3641"/>
<dbReference type="RefSeq" id="WP_022945354.1">
    <property type="nucleotide sequence ID" value="NZ_CP023396.1"/>
</dbReference>
<dbReference type="PANTHER" id="PTHR30006">
    <property type="entry name" value="THIAMINE-BINDING PERIPLASMIC PROTEIN-RELATED"/>
    <property type="match status" value="1"/>
</dbReference>
<sequence>MKKALALGLASLLTTLTAAPTLAQDSVNIYSFRQPFLIEPILEKFTAQTGIETNVVFAKKGLIERLKREGKHTRADLVLTSNFSALMQLDDMELTQSINSDAVADNIPASFRDPNGQWVALTKRVRNVYSSKERVGQLSSVRYEDLGSEQFAGKVCMRSGKHPYNLALVASMIAHHGEAQTKQWLTALKQNLARKPQGNDRAQVKAVKEGLCDVAIGNSYYFGKMMQDEQQRTWADAVYINFPNQQDRGAHVNVSGVALTKYAKNKDNALKLIEFMTDNTAQNMYASVNMEYPVKKGVPLSELVASWGDFKEDSLPLSEISKHRQTALKLLDEVKFDL</sequence>
<gene>
    <name evidence="5" type="ORF">TW72_12855</name>
</gene>
<dbReference type="AlphaFoldDB" id="A0A0F4PH30"/>
<keyword evidence="3" id="KW-0479">Metal-binding</keyword>
<dbReference type="PIRSF" id="PIRSF002825">
    <property type="entry name" value="CfbpA"/>
    <property type="match status" value="1"/>
</dbReference>
<name>A0A0F4PH30_9GAMM</name>
<dbReference type="GO" id="GO:0030288">
    <property type="term" value="C:outer membrane-bounded periplasmic space"/>
    <property type="evidence" value="ECO:0007669"/>
    <property type="project" value="TreeGrafter"/>
</dbReference>
<keyword evidence="6" id="KW-1185">Reference proteome</keyword>
<keyword evidence="3" id="KW-0408">Iron</keyword>
<evidence type="ECO:0000256" key="1">
    <source>
        <dbReference type="ARBA" id="ARBA00008520"/>
    </source>
</evidence>
<accession>A0A0F4PH30</accession>
<dbReference type="Gene3D" id="3.40.190.10">
    <property type="entry name" value="Periplasmic binding protein-like II"/>
    <property type="match status" value="2"/>
</dbReference>
<dbReference type="EMBL" id="JXXZ01000010">
    <property type="protein sequence ID" value="KJY98612.1"/>
    <property type="molecule type" value="Genomic_DNA"/>
</dbReference>
<dbReference type="Pfam" id="PF13343">
    <property type="entry name" value="SBP_bac_6"/>
    <property type="match status" value="1"/>
</dbReference>